<accession>A0ABW3E868</accession>
<name>A0ABW3E868_9ACTN</name>
<evidence type="ECO:0000256" key="1">
    <source>
        <dbReference type="SAM" id="Phobius"/>
    </source>
</evidence>
<organism evidence="2 3">
    <name type="scientific">Streptosporangium algeriense</name>
    <dbReference type="NCBI Taxonomy" id="1682748"/>
    <lineage>
        <taxon>Bacteria</taxon>
        <taxon>Bacillati</taxon>
        <taxon>Actinomycetota</taxon>
        <taxon>Actinomycetes</taxon>
        <taxon>Streptosporangiales</taxon>
        <taxon>Streptosporangiaceae</taxon>
        <taxon>Streptosporangium</taxon>
    </lineage>
</organism>
<feature type="transmembrane region" description="Helical" evidence="1">
    <location>
        <begin position="44"/>
        <end position="64"/>
    </location>
</feature>
<feature type="non-terminal residue" evidence="2">
    <location>
        <position position="152"/>
    </location>
</feature>
<keyword evidence="1" id="KW-1133">Transmembrane helix</keyword>
<reference evidence="3" key="1">
    <citation type="journal article" date="2019" name="Int. J. Syst. Evol. Microbiol.">
        <title>The Global Catalogue of Microorganisms (GCM) 10K type strain sequencing project: providing services to taxonomists for standard genome sequencing and annotation.</title>
        <authorList>
            <consortium name="The Broad Institute Genomics Platform"/>
            <consortium name="The Broad Institute Genome Sequencing Center for Infectious Disease"/>
            <person name="Wu L."/>
            <person name="Ma J."/>
        </authorList>
    </citation>
    <scope>NUCLEOTIDE SEQUENCE [LARGE SCALE GENOMIC DNA]</scope>
    <source>
        <strain evidence="3">CCUG 62974</strain>
    </source>
</reference>
<keyword evidence="1" id="KW-0472">Membrane</keyword>
<evidence type="ECO:0000313" key="2">
    <source>
        <dbReference type="EMBL" id="MFD0891541.1"/>
    </source>
</evidence>
<dbReference type="Proteomes" id="UP001597024">
    <property type="component" value="Unassembled WGS sequence"/>
</dbReference>
<dbReference type="Gene3D" id="1.20.1250.20">
    <property type="entry name" value="MFS general substrate transporter like domains"/>
    <property type="match status" value="1"/>
</dbReference>
<dbReference type="SUPFAM" id="SSF103473">
    <property type="entry name" value="MFS general substrate transporter"/>
    <property type="match status" value="1"/>
</dbReference>
<comment type="caution">
    <text evidence="2">The sequence shown here is derived from an EMBL/GenBank/DDBJ whole genome shotgun (WGS) entry which is preliminary data.</text>
</comment>
<sequence>MAARLTRDRPTWLVYLQLGVFATYLYGLSAALPMLRAELGLSQTIAGLHGTVMAVGGVLTGLALPRLTRRLGTRATVWTGLAGMNAGVLLVVLGHTPQVTLFAYGLAGGMGSISLYTSMSVLGEHHGPAGPSAISEANAVAGAIGLFAPFVV</sequence>
<evidence type="ECO:0008006" key="4">
    <source>
        <dbReference type="Google" id="ProtNLM"/>
    </source>
</evidence>
<dbReference type="InterPro" id="IPR036259">
    <property type="entry name" value="MFS_trans_sf"/>
</dbReference>
<keyword evidence="3" id="KW-1185">Reference proteome</keyword>
<proteinExistence type="predicted"/>
<protein>
    <recommendedName>
        <fullName evidence="4">MFS transporter</fullName>
    </recommendedName>
</protein>
<feature type="transmembrane region" description="Helical" evidence="1">
    <location>
        <begin position="12"/>
        <end position="32"/>
    </location>
</feature>
<evidence type="ECO:0000313" key="3">
    <source>
        <dbReference type="Proteomes" id="UP001597024"/>
    </source>
</evidence>
<keyword evidence="1" id="KW-0812">Transmembrane</keyword>
<gene>
    <name evidence="2" type="ORF">ACFQ08_43920</name>
</gene>
<dbReference type="EMBL" id="JBHTHX010003271">
    <property type="protein sequence ID" value="MFD0891541.1"/>
    <property type="molecule type" value="Genomic_DNA"/>
</dbReference>